<reference evidence="1 2" key="1">
    <citation type="submission" date="2020-08" db="EMBL/GenBank/DDBJ databases">
        <title>Genomic Encyclopedia of Type Strains, Phase IV (KMG-IV): sequencing the most valuable type-strain genomes for metagenomic binning, comparative biology and taxonomic classification.</title>
        <authorList>
            <person name="Goeker M."/>
        </authorList>
    </citation>
    <scope>NUCLEOTIDE SEQUENCE [LARGE SCALE GENOMIC DNA]</scope>
    <source>
        <strain evidence="1 2">DSM 12252</strain>
    </source>
</reference>
<proteinExistence type="predicted"/>
<dbReference type="EMBL" id="JACHIG010000002">
    <property type="protein sequence ID" value="MBB5031721.1"/>
    <property type="molecule type" value="Genomic_DNA"/>
</dbReference>
<dbReference type="Proteomes" id="UP000590740">
    <property type="component" value="Unassembled WGS sequence"/>
</dbReference>
<keyword evidence="2" id="KW-1185">Reference proteome</keyword>
<dbReference type="RefSeq" id="WP_184338655.1">
    <property type="nucleotide sequence ID" value="NZ_JACHIG010000002.1"/>
</dbReference>
<sequence>MRLHSPELLWQWSRDLQHRGWRLPARVVKTLNFFLHKCLLPAEAEVGEGLILEHYALGIVMHPQVRIGKGCRIYHHVTLAAETWIGSPHFITLEDDVTIGAHSIVVARPNTPLTIGKKSVLGAGSVLTKSIPPFEIWAGNPARKIGDVEQSS</sequence>
<dbReference type="Pfam" id="PF14602">
    <property type="entry name" value="Hexapep_2"/>
    <property type="match status" value="1"/>
</dbReference>
<protein>
    <submittedName>
        <fullName evidence="1">Serine acetyltransferase</fullName>
    </submittedName>
</protein>
<dbReference type="Gene3D" id="2.160.10.10">
    <property type="entry name" value="Hexapeptide repeat proteins"/>
    <property type="match status" value="1"/>
</dbReference>
<dbReference type="PANTHER" id="PTHR42811">
    <property type="entry name" value="SERINE ACETYLTRANSFERASE"/>
    <property type="match status" value="1"/>
</dbReference>
<dbReference type="InterPro" id="IPR001451">
    <property type="entry name" value="Hexapep"/>
</dbReference>
<accession>A0A7W7Y8T3</accession>
<keyword evidence="1" id="KW-0808">Transferase</keyword>
<dbReference type="InterPro" id="IPR011004">
    <property type="entry name" value="Trimer_LpxA-like_sf"/>
</dbReference>
<dbReference type="SUPFAM" id="SSF51161">
    <property type="entry name" value="Trimeric LpxA-like enzymes"/>
    <property type="match status" value="1"/>
</dbReference>
<dbReference type="GO" id="GO:0006535">
    <property type="term" value="P:cysteine biosynthetic process from serine"/>
    <property type="evidence" value="ECO:0007669"/>
    <property type="project" value="InterPro"/>
</dbReference>
<dbReference type="GO" id="GO:0005737">
    <property type="term" value="C:cytoplasm"/>
    <property type="evidence" value="ECO:0007669"/>
    <property type="project" value="InterPro"/>
</dbReference>
<evidence type="ECO:0000313" key="2">
    <source>
        <dbReference type="Proteomes" id="UP000590740"/>
    </source>
</evidence>
<dbReference type="InterPro" id="IPR005881">
    <property type="entry name" value="Ser_O-AcTrfase"/>
</dbReference>
<comment type="caution">
    <text evidence="1">The sequence shown here is derived from an EMBL/GenBank/DDBJ whole genome shotgun (WGS) entry which is preliminary data.</text>
</comment>
<dbReference type="PIRSF" id="PIRSF000441">
    <property type="entry name" value="CysE"/>
    <property type="match status" value="1"/>
</dbReference>
<evidence type="ECO:0000313" key="1">
    <source>
        <dbReference type="EMBL" id="MBB5031721.1"/>
    </source>
</evidence>
<organism evidence="1 2">
    <name type="scientific">Prosthecobacter vanneervenii</name>
    <dbReference type="NCBI Taxonomy" id="48466"/>
    <lineage>
        <taxon>Bacteria</taxon>
        <taxon>Pseudomonadati</taxon>
        <taxon>Verrucomicrobiota</taxon>
        <taxon>Verrucomicrobiia</taxon>
        <taxon>Verrucomicrobiales</taxon>
        <taxon>Verrucomicrobiaceae</taxon>
        <taxon>Prosthecobacter</taxon>
    </lineage>
</organism>
<name>A0A7W7Y8T3_9BACT</name>
<dbReference type="AlphaFoldDB" id="A0A7W7Y8T3"/>
<dbReference type="GO" id="GO:0009001">
    <property type="term" value="F:serine O-acetyltransferase activity"/>
    <property type="evidence" value="ECO:0007669"/>
    <property type="project" value="InterPro"/>
</dbReference>
<gene>
    <name evidence="1" type="ORF">HNQ65_001289</name>
</gene>